<accession>A0ABU9PZI5</accession>
<dbReference type="RefSeq" id="WP_092396660.1">
    <property type="nucleotide sequence ID" value="NZ_JBANDC010000014.1"/>
</dbReference>
<organism evidence="1 2">
    <name type="scientific">Collimonas rhizosphaerae</name>
    <dbReference type="NCBI Taxonomy" id="3126357"/>
    <lineage>
        <taxon>Bacteria</taxon>
        <taxon>Pseudomonadati</taxon>
        <taxon>Pseudomonadota</taxon>
        <taxon>Betaproteobacteria</taxon>
        <taxon>Burkholderiales</taxon>
        <taxon>Oxalobacteraceae</taxon>
        <taxon>Collimonas</taxon>
    </lineage>
</organism>
<evidence type="ECO:0008006" key="3">
    <source>
        <dbReference type="Google" id="ProtNLM"/>
    </source>
</evidence>
<dbReference type="Proteomes" id="UP001495910">
    <property type="component" value="Unassembled WGS sequence"/>
</dbReference>
<reference evidence="1 2" key="1">
    <citation type="submission" date="2024-02" db="EMBL/GenBank/DDBJ databases">
        <title>Draft genome sequence of Collimonas sp. strain H4R21, an effective mineral-weathering bacterial strain isolated from the beech rhizosphere.</title>
        <authorList>
            <person name="Morin E."/>
            <person name="Uroz S."/>
            <person name="Leveau J.H.J."/>
            <person name="Kumar R."/>
            <person name="Rey M.W."/>
            <person name="Pham J."/>
        </authorList>
    </citation>
    <scope>NUCLEOTIDE SEQUENCE [LARGE SCALE GENOMIC DNA]</scope>
    <source>
        <strain evidence="1 2">H4R21</strain>
    </source>
</reference>
<sequence length="83" mass="8587">MKKRLLIGATLLGATMLLGGCVAYPYAGDPYYGGYGGYYGGGYYAPAPVYVGPSVDIGFGYSRGWGGRGWGGRGWGGGWHGGH</sequence>
<name>A0ABU9PZI5_9BURK</name>
<dbReference type="PROSITE" id="PS51257">
    <property type="entry name" value="PROKAR_LIPOPROTEIN"/>
    <property type="match status" value="1"/>
</dbReference>
<comment type="caution">
    <text evidence="1">The sequence shown here is derived from an EMBL/GenBank/DDBJ whole genome shotgun (WGS) entry which is preliminary data.</text>
</comment>
<dbReference type="EMBL" id="JBANDC010000014">
    <property type="protein sequence ID" value="MEM4989427.1"/>
    <property type="molecule type" value="Genomic_DNA"/>
</dbReference>
<evidence type="ECO:0000313" key="1">
    <source>
        <dbReference type="EMBL" id="MEM4989427.1"/>
    </source>
</evidence>
<proteinExistence type="predicted"/>
<evidence type="ECO:0000313" key="2">
    <source>
        <dbReference type="Proteomes" id="UP001495910"/>
    </source>
</evidence>
<gene>
    <name evidence="1" type="ORF">V8G57_18725</name>
</gene>
<keyword evidence="2" id="KW-1185">Reference proteome</keyword>
<protein>
    <recommendedName>
        <fullName evidence="3">Lipoprotein</fullName>
    </recommendedName>
</protein>